<name>A0ACC0C3P1_CATRO</name>
<dbReference type="EMBL" id="CM044701">
    <property type="protein sequence ID" value="KAI5679550.1"/>
    <property type="molecule type" value="Genomic_DNA"/>
</dbReference>
<sequence length="269" mass="29036">MMNAVARFCELCHAQAAIYCPSDSAFLCWACDSQVHRANFLVARHVRRIICSQCKVIAGNSISQSSGFFCASCSPVSSDWHHHLDSLSSASQSDCASSTMSSCATSQNKSGSPRCKVDRSVDLTAAGGGAEVMSGQKRTSQGRSVMELKAEGVLVYWCGKLGVPAGDRAVRLGKSALSVCSVRMTSLPFRVTLAASLWFGLRYCGDRSLRTWQVLKRLEDTSGVQAKLISAAESKLEGVLKVISNGKLRDRGRRNHQLEEGWAESECSA</sequence>
<organism evidence="1 2">
    <name type="scientific">Catharanthus roseus</name>
    <name type="common">Madagascar periwinkle</name>
    <name type="synonym">Vinca rosea</name>
    <dbReference type="NCBI Taxonomy" id="4058"/>
    <lineage>
        <taxon>Eukaryota</taxon>
        <taxon>Viridiplantae</taxon>
        <taxon>Streptophyta</taxon>
        <taxon>Embryophyta</taxon>
        <taxon>Tracheophyta</taxon>
        <taxon>Spermatophyta</taxon>
        <taxon>Magnoliopsida</taxon>
        <taxon>eudicotyledons</taxon>
        <taxon>Gunneridae</taxon>
        <taxon>Pentapetalae</taxon>
        <taxon>asterids</taxon>
        <taxon>lamiids</taxon>
        <taxon>Gentianales</taxon>
        <taxon>Apocynaceae</taxon>
        <taxon>Rauvolfioideae</taxon>
        <taxon>Vinceae</taxon>
        <taxon>Catharanthinae</taxon>
        <taxon>Catharanthus</taxon>
    </lineage>
</organism>
<reference evidence="2" key="1">
    <citation type="journal article" date="2023" name="Nat. Plants">
        <title>Single-cell RNA sequencing provides a high-resolution roadmap for understanding the multicellular compartmentation of specialized metabolism.</title>
        <authorList>
            <person name="Sun S."/>
            <person name="Shen X."/>
            <person name="Li Y."/>
            <person name="Li Y."/>
            <person name="Wang S."/>
            <person name="Li R."/>
            <person name="Zhang H."/>
            <person name="Shen G."/>
            <person name="Guo B."/>
            <person name="Wei J."/>
            <person name="Xu J."/>
            <person name="St-Pierre B."/>
            <person name="Chen S."/>
            <person name="Sun C."/>
        </authorList>
    </citation>
    <scope>NUCLEOTIDE SEQUENCE [LARGE SCALE GENOMIC DNA]</scope>
</reference>
<dbReference type="Proteomes" id="UP001060085">
    <property type="component" value="Linkage Group LG01"/>
</dbReference>
<keyword evidence="2" id="KW-1185">Reference proteome</keyword>
<evidence type="ECO:0000313" key="1">
    <source>
        <dbReference type="EMBL" id="KAI5679550.1"/>
    </source>
</evidence>
<protein>
    <submittedName>
        <fullName evidence="1">Uncharacterized protein</fullName>
    </submittedName>
</protein>
<comment type="caution">
    <text evidence="1">The sequence shown here is derived from an EMBL/GenBank/DDBJ whole genome shotgun (WGS) entry which is preliminary data.</text>
</comment>
<proteinExistence type="predicted"/>
<accession>A0ACC0C3P1</accession>
<evidence type="ECO:0000313" key="2">
    <source>
        <dbReference type="Proteomes" id="UP001060085"/>
    </source>
</evidence>
<gene>
    <name evidence="1" type="ORF">M9H77_00777</name>
</gene>